<dbReference type="PANTHER" id="PTHR43798:SF33">
    <property type="entry name" value="HYDROLASE, PUTATIVE (AFU_ORTHOLOGUE AFUA_2G14860)-RELATED"/>
    <property type="match status" value="1"/>
</dbReference>
<evidence type="ECO:0000313" key="4">
    <source>
        <dbReference type="Proteomes" id="UP000287969"/>
    </source>
</evidence>
<dbReference type="InterPro" id="IPR000073">
    <property type="entry name" value="AB_hydrolase_1"/>
</dbReference>
<dbReference type="Proteomes" id="UP000287969">
    <property type="component" value="Chromosome"/>
</dbReference>
<accession>A0A410QGE7</accession>
<dbReference type="KEGG" id="spoa:EQM13_15730"/>
<evidence type="ECO:0000259" key="2">
    <source>
        <dbReference type="Pfam" id="PF00561"/>
    </source>
</evidence>
<dbReference type="InterPro" id="IPR050266">
    <property type="entry name" value="AB_hydrolase_sf"/>
</dbReference>
<organism evidence="3 4">
    <name type="scientific">Acidilutibacter cellobiosedens</name>
    <dbReference type="NCBI Taxonomy" id="2507161"/>
    <lineage>
        <taxon>Bacteria</taxon>
        <taxon>Bacillati</taxon>
        <taxon>Bacillota</taxon>
        <taxon>Tissierellia</taxon>
        <taxon>Tissierellales</taxon>
        <taxon>Acidilutibacteraceae</taxon>
        <taxon>Acidilutibacter</taxon>
    </lineage>
</organism>
<name>A0A410QGE7_9FIRM</name>
<dbReference type="InterPro" id="IPR029058">
    <property type="entry name" value="AB_hydrolase_fold"/>
</dbReference>
<dbReference type="SUPFAM" id="SSF53474">
    <property type="entry name" value="alpha/beta-Hydrolases"/>
    <property type="match status" value="1"/>
</dbReference>
<keyword evidence="1" id="KW-0472">Membrane</keyword>
<keyword evidence="1" id="KW-0812">Transmembrane</keyword>
<dbReference type="Pfam" id="PF00561">
    <property type="entry name" value="Abhydrolase_1"/>
    <property type="match status" value="1"/>
</dbReference>
<dbReference type="GO" id="GO:0016787">
    <property type="term" value="F:hydrolase activity"/>
    <property type="evidence" value="ECO:0007669"/>
    <property type="project" value="UniProtKB-KW"/>
</dbReference>
<keyword evidence="3" id="KW-0378">Hydrolase</keyword>
<dbReference type="GO" id="GO:0016020">
    <property type="term" value="C:membrane"/>
    <property type="evidence" value="ECO:0007669"/>
    <property type="project" value="TreeGrafter"/>
</dbReference>
<keyword evidence="4" id="KW-1185">Reference proteome</keyword>
<keyword evidence="1" id="KW-1133">Transmembrane helix</keyword>
<proteinExistence type="predicted"/>
<dbReference type="EMBL" id="CP035282">
    <property type="protein sequence ID" value="QAT62914.1"/>
    <property type="molecule type" value="Genomic_DNA"/>
</dbReference>
<dbReference type="OrthoDB" id="59888at2"/>
<protein>
    <submittedName>
        <fullName evidence="3">Alpha/beta hydrolase</fullName>
    </submittedName>
</protein>
<dbReference type="RefSeq" id="WP_128753173.1">
    <property type="nucleotide sequence ID" value="NZ_CP035282.1"/>
</dbReference>
<dbReference type="PANTHER" id="PTHR43798">
    <property type="entry name" value="MONOACYLGLYCEROL LIPASE"/>
    <property type="match status" value="1"/>
</dbReference>
<sequence>MKKINVIRRIGIVFFVLLVGALTAGYIYQMMSVKKDEKLYKPPGTLYKVGNKKMHLYEGGSGDATVVFAAGWGTVNPYVDFYPLYGNISKFAKFIVYDKFGYGYSDTTDKKREIDVIVDEIHEILTVSGQKPPYIFVGHSLASLEIIRYSQLYKNEVKGIVLIDGGNPELYAKTKPITFISTFQRQLINFGIARVLYKTNGFADYVNSQRNGLRLLPSELKKLDETATLLKGNNENIIDEMKKSQENAEKVVNAGKLQDIPLTIITSGDFGNVSKEWLDSQKKMMEWSNNSRQFVVKDSKHYIHQYHPEIIADEIINIINKK</sequence>
<evidence type="ECO:0000256" key="1">
    <source>
        <dbReference type="SAM" id="Phobius"/>
    </source>
</evidence>
<gene>
    <name evidence="3" type="ORF">EQM13_15730</name>
</gene>
<feature type="domain" description="AB hydrolase-1" evidence="2">
    <location>
        <begin position="88"/>
        <end position="171"/>
    </location>
</feature>
<dbReference type="Gene3D" id="3.40.50.1820">
    <property type="entry name" value="alpha/beta hydrolase"/>
    <property type="match status" value="1"/>
</dbReference>
<dbReference type="AlphaFoldDB" id="A0A410QGE7"/>
<feature type="transmembrane region" description="Helical" evidence="1">
    <location>
        <begin position="12"/>
        <end position="31"/>
    </location>
</feature>
<reference evidence="4" key="1">
    <citation type="submission" date="2019-01" db="EMBL/GenBank/DDBJ databases">
        <title>Draft genomes of a novel of Sporanaerobacter strains.</title>
        <authorList>
            <person name="Ma S."/>
        </authorList>
    </citation>
    <scope>NUCLEOTIDE SEQUENCE [LARGE SCALE GENOMIC DNA]</scope>
    <source>
        <strain evidence="4">NJN-17</strain>
    </source>
</reference>
<evidence type="ECO:0000313" key="3">
    <source>
        <dbReference type="EMBL" id="QAT62914.1"/>
    </source>
</evidence>